<accession>A0A2M8W6W1</accession>
<dbReference type="AlphaFoldDB" id="A0A2M8W6W1"/>
<dbReference type="EMBL" id="PGTZ01000010">
    <property type="protein sequence ID" value="PJI86675.1"/>
    <property type="molecule type" value="Genomic_DNA"/>
</dbReference>
<comment type="caution">
    <text evidence="1">The sequence shown here is derived from an EMBL/GenBank/DDBJ whole genome shotgun (WGS) entry which is preliminary data.</text>
</comment>
<gene>
    <name evidence="1" type="ORF">CLV34_2595</name>
</gene>
<keyword evidence="2" id="KW-1185">Reference proteome</keyword>
<organism evidence="1 2">
    <name type="scientific">Luteimicrobium subarcticum</name>
    <dbReference type="NCBI Taxonomy" id="620910"/>
    <lineage>
        <taxon>Bacteria</taxon>
        <taxon>Bacillati</taxon>
        <taxon>Actinomycetota</taxon>
        <taxon>Actinomycetes</taxon>
        <taxon>Micrococcales</taxon>
        <taxon>Luteimicrobium</taxon>
    </lineage>
</organism>
<reference evidence="1 2" key="1">
    <citation type="submission" date="2017-11" db="EMBL/GenBank/DDBJ databases">
        <title>Genomic Encyclopedia of Archaeal and Bacterial Type Strains, Phase II (KMG-II): From Individual Species to Whole Genera.</title>
        <authorList>
            <person name="Goeker M."/>
        </authorList>
    </citation>
    <scope>NUCLEOTIDE SEQUENCE [LARGE SCALE GENOMIC DNA]</scope>
    <source>
        <strain evidence="1 2">DSM 22413</strain>
    </source>
</reference>
<evidence type="ECO:0000313" key="2">
    <source>
        <dbReference type="Proteomes" id="UP000231586"/>
    </source>
</evidence>
<name>A0A2M8W6W1_9MICO</name>
<dbReference type="Proteomes" id="UP000231586">
    <property type="component" value="Unassembled WGS sequence"/>
</dbReference>
<sequence length="197" mass="20595">MSLSRLTMTQIPLATATRWSVGMTMHFVRPDPRQPSRERRKSGATRTSALCIALAATLAACSSGDQQAAGDSPFYASLGALESASDHALLISVTGIEKAVIEGMDQDIVHADVEASDPDFDHKTVTLTLPVDNGTDDSVELRTGTEYAVFVKVSDSGVAYLTSPDQGVFPVVDGTAGHSDAGTFPLGDAARRLGLAG</sequence>
<evidence type="ECO:0000313" key="1">
    <source>
        <dbReference type="EMBL" id="PJI86675.1"/>
    </source>
</evidence>
<protein>
    <submittedName>
        <fullName evidence="1">Uncharacterized protein</fullName>
    </submittedName>
</protein>
<proteinExistence type="predicted"/>